<evidence type="ECO:0000313" key="12">
    <source>
        <dbReference type="Proteomes" id="UP001224428"/>
    </source>
</evidence>
<feature type="transmembrane region" description="Helical" evidence="8">
    <location>
        <begin position="189"/>
        <end position="207"/>
    </location>
</feature>
<protein>
    <submittedName>
        <fullName evidence="11">Cysteine peptidase family C39 domain-containing protein</fullName>
    </submittedName>
</protein>
<evidence type="ECO:0000256" key="6">
    <source>
        <dbReference type="ARBA" id="ARBA00022989"/>
    </source>
</evidence>
<dbReference type="InterPro" id="IPR005074">
    <property type="entry name" value="Peptidase_C39"/>
</dbReference>
<dbReference type="InterPro" id="IPR027417">
    <property type="entry name" value="P-loop_NTPase"/>
</dbReference>
<dbReference type="GO" id="GO:0005886">
    <property type="term" value="C:plasma membrane"/>
    <property type="evidence" value="ECO:0007669"/>
    <property type="project" value="UniProtKB-SubCell"/>
</dbReference>
<evidence type="ECO:0000256" key="7">
    <source>
        <dbReference type="ARBA" id="ARBA00023136"/>
    </source>
</evidence>
<dbReference type="GO" id="GO:0005524">
    <property type="term" value="F:ATP binding"/>
    <property type="evidence" value="ECO:0007669"/>
    <property type="project" value="InterPro"/>
</dbReference>
<accession>A0AAJ1PSP3</accession>
<name>A0AAJ1PSP3_9MOLU</name>
<evidence type="ECO:0000259" key="9">
    <source>
        <dbReference type="PROSITE" id="PS50929"/>
    </source>
</evidence>
<evidence type="ECO:0000256" key="8">
    <source>
        <dbReference type="SAM" id="Phobius"/>
    </source>
</evidence>
<comment type="subcellular location">
    <subcellularLocation>
        <location evidence="1">Cell membrane</location>
        <topology evidence="1">Multi-pass membrane protein</topology>
    </subcellularLocation>
</comment>
<dbReference type="PROSITE" id="PS50990">
    <property type="entry name" value="PEPTIDASE_C39"/>
    <property type="match status" value="1"/>
</dbReference>
<dbReference type="GO" id="GO:0016887">
    <property type="term" value="F:ATP hydrolysis activity"/>
    <property type="evidence" value="ECO:0007669"/>
    <property type="project" value="InterPro"/>
</dbReference>
<evidence type="ECO:0000313" key="11">
    <source>
        <dbReference type="EMBL" id="MDJ1646053.1"/>
    </source>
</evidence>
<evidence type="ECO:0000256" key="4">
    <source>
        <dbReference type="ARBA" id="ARBA00022801"/>
    </source>
</evidence>
<keyword evidence="4" id="KW-0378">Hydrolase</keyword>
<dbReference type="Pfam" id="PF00005">
    <property type="entry name" value="ABC_tran"/>
    <property type="match status" value="1"/>
</dbReference>
<dbReference type="SUPFAM" id="SSF52540">
    <property type="entry name" value="P-loop containing nucleoside triphosphate hydrolases"/>
    <property type="match status" value="1"/>
</dbReference>
<dbReference type="InterPro" id="IPR039421">
    <property type="entry name" value="Type_1_exporter"/>
</dbReference>
<evidence type="ECO:0000256" key="3">
    <source>
        <dbReference type="ARBA" id="ARBA00022692"/>
    </source>
</evidence>
<feature type="transmembrane region" description="Helical" evidence="8">
    <location>
        <begin position="268"/>
        <end position="289"/>
    </location>
</feature>
<dbReference type="PROSITE" id="PS50929">
    <property type="entry name" value="ABC_TM1F"/>
    <property type="match status" value="1"/>
</dbReference>
<comment type="caution">
    <text evidence="11">The sequence shown here is derived from an EMBL/GenBank/DDBJ whole genome shotgun (WGS) entry which is preliminary data.</text>
</comment>
<dbReference type="GO" id="GO:0015421">
    <property type="term" value="F:ABC-type oligopeptide transporter activity"/>
    <property type="evidence" value="ECO:0007669"/>
    <property type="project" value="TreeGrafter"/>
</dbReference>
<feature type="domain" description="Peptidase C39" evidence="10">
    <location>
        <begin position="4"/>
        <end position="129"/>
    </location>
</feature>
<evidence type="ECO:0000259" key="10">
    <source>
        <dbReference type="PROSITE" id="PS50990"/>
    </source>
</evidence>
<evidence type="ECO:0000256" key="2">
    <source>
        <dbReference type="ARBA" id="ARBA00005417"/>
    </source>
</evidence>
<evidence type="ECO:0000256" key="5">
    <source>
        <dbReference type="ARBA" id="ARBA00022807"/>
    </source>
</evidence>
<dbReference type="InterPro" id="IPR011527">
    <property type="entry name" value="ABC1_TM_dom"/>
</dbReference>
<dbReference type="InterPro" id="IPR036640">
    <property type="entry name" value="ABC1_TM_sf"/>
</dbReference>
<dbReference type="EMBL" id="JASDDP010000025">
    <property type="protein sequence ID" value="MDJ1646053.1"/>
    <property type="molecule type" value="Genomic_DNA"/>
</dbReference>
<keyword evidence="12" id="KW-1185">Reference proteome</keyword>
<dbReference type="GO" id="GO:0006508">
    <property type="term" value="P:proteolysis"/>
    <property type="evidence" value="ECO:0007669"/>
    <property type="project" value="InterPro"/>
</dbReference>
<feature type="transmembrane region" description="Helical" evidence="8">
    <location>
        <begin position="375"/>
        <end position="394"/>
    </location>
</feature>
<keyword evidence="3 8" id="KW-0812">Transmembrane</keyword>
<comment type="similarity">
    <text evidence="2">Belongs to the ABC transporter superfamily.</text>
</comment>
<dbReference type="Gene3D" id="1.20.1560.10">
    <property type="entry name" value="ABC transporter type 1, transmembrane domain"/>
    <property type="match status" value="1"/>
</dbReference>
<dbReference type="InterPro" id="IPR003439">
    <property type="entry name" value="ABC_transporter-like_ATP-bd"/>
</dbReference>
<dbReference type="Pfam" id="PF03412">
    <property type="entry name" value="Peptidase_C39"/>
    <property type="match status" value="1"/>
</dbReference>
<dbReference type="Gene3D" id="3.90.70.10">
    <property type="entry name" value="Cysteine proteinases"/>
    <property type="match status" value="1"/>
</dbReference>
<feature type="transmembrane region" description="Helical" evidence="8">
    <location>
        <begin position="153"/>
        <end position="177"/>
    </location>
</feature>
<sequence>MQKQIDLKDCGLFAIAYLYKYYEKNNLEINELKMKAKYDVEGINLLELQYIAKEYGIFLESYEGSYEAFLKLKIEKPFICVIKNNEIYHYVIIIKKHKNILSIFDPAKGKIKMSIEEFKKIYLNIIITATYKKVIKNNTNYQKTNKIFVPNMLMLLLIPSLLLLLISNFIMNGFIKIILDFFALNKNNYIFIIFIVSYLFLIIIHGLNKFFYSLITKFIELKIAKNIWQEISKKIASSYSSYIRKLTKEDYIRRYSVIFEVASFQSKYIYTLIYEAIVLISSILLLIYFEYKLSIIAFITSILICIISIFFQNLKNKKYEEILKQTLENNYKSIDFIFNINNLKRNENLLIDWEKSNKKLIIQNFNYYKYEQLNLMINIIISLIAPILIVSFSLENIYNKTLSVGTLVLFLNLFNYLNNSSIYFSGFISNYKKYKINIEMLNFIMNFKTEKDNDNGFEIDNIENIEVQNLNFEYSKGHNVLNIKKFKTTKNFNIKGNNGSGKSTLLSIFALDEKVENVLRINNIDINQFNKRRFRNELILLNSNIILPTTSIISYLTKGNYLLKKELFENIKKYNLLFVFNEMNFNINSSMINAGSNMSKGQQDLVKILNLFCKKYKLILLDEIFENLDKKNFEYLKFAIKDYQCNAFFIEISHNNNYIYEEETLEI</sequence>
<keyword evidence="6 8" id="KW-1133">Transmembrane helix</keyword>
<keyword evidence="5" id="KW-0645">Protease</keyword>
<dbReference type="Proteomes" id="UP001224428">
    <property type="component" value="Unassembled WGS sequence"/>
</dbReference>
<reference evidence="11" key="1">
    <citation type="submission" date="2023-05" db="EMBL/GenBank/DDBJ databases">
        <title>Mycoplasma phocimorsus sp. nov., isolated from Scandinavian patients with seal finger or septic arthritis after contact with seals.</title>
        <authorList>
            <person name="Skafte-Holm A."/>
            <person name="Pedersen T.R."/>
            <person name="Froelund M."/>
            <person name="Stegger M."/>
            <person name="Qvortrup K."/>
            <person name="Michaels D.L."/>
            <person name="Brown D.R."/>
            <person name="Jensen J.S."/>
        </authorList>
    </citation>
    <scope>NUCLEOTIDE SEQUENCE</scope>
    <source>
        <strain evidence="11">M5725</strain>
    </source>
</reference>
<evidence type="ECO:0000256" key="1">
    <source>
        <dbReference type="ARBA" id="ARBA00004651"/>
    </source>
</evidence>
<dbReference type="NCBIfam" id="NF045998">
    <property type="entry name" value="cleave_ABC_plasm"/>
    <property type="match status" value="1"/>
</dbReference>
<feature type="transmembrane region" description="Helical" evidence="8">
    <location>
        <begin position="538"/>
        <end position="556"/>
    </location>
</feature>
<keyword evidence="7 8" id="KW-0472">Membrane</keyword>
<feature type="transmembrane region" description="Helical" evidence="8">
    <location>
        <begin position="406"/>
        <end position="428"/>
    </location>
</feature>
<proteinExistence type="inferred from homology"/>
<feature type="transmembrane region" description="Helical" evidence="8">
    <location>
        <begin position="295"/>
        <end position="314"/>
    </location>
</feature>
<organism evidence="11 12">
    <name type="scientific">Mycoplasma phocimorsus</name>
    <dbReference type="NCBI Taxonomy" id="3045839"/>
    <lineage>
        <taxon>Bacteria</taxon>
        <taxon>Bacillati</taxon>
        <taxon>Mycoplasmatota</taxon>
        <taxon>Mollicutes</taxon>
        <taxon>Mycoplasmataceae</taxon>
        <taxon>Mycoplasma</taxon>
    </lineage>
</organism>
<dbReference type="PANTHER" id="PTHR43394:SF1">
    <property type="entry name" value="ATP-BINDING CASSETTE SUB-FAMILY B MEMBER 10, MITOCHONDRIAL"/>
    <property type="match status" value="1"/>
</dbReference>
<gene>
    <name evidence="11" type="ORF">QLQ80_03110</name>
</gene>
<dbReference type="SUPFAM" id="SSF90123">
    <property type="entry name" value="ABC transporter transmembrane region"/>
    <property type="match status" value="1"/>
</dbReference>
<dbReference type="RefSeq" id="WP_283827425.1">
    <property type="nucleotide sequence ID" value="NZ_JASDDP010000025.1"/>
</dbReference>
<feature type="domain" description="ABC transmembrane type-1" evidence="9">
    <location>
        <begin position="155"/>
        <end position="433"/>
    </location>
</feature>
<dbReference type="PANTHER" id="PTHR43394">
    <property type="entry name" value="ATP-DEPENDENT PERMEASE MDL1, MITOCHONDRIAL"/>
    <property type="match status" value="1"/>
</dbReference>
<dbReference type="AlphaFoldDB" id="A0AAJ1PSP3"/>
<dbReference type="GO" id="GO:0008234">
    <property type="term" value="F:cysteine-type peptidase activity"/>
    <property type="evidence" value="ECO:0007669"/>
    <property type="project" value="UniProtKB-KW"/>
</dbReference>
<keyword evidence="5" id="KW-0788">Thiol protease</keyword>
<dbReference type="Gene3D" id="3.40.50.300">
    <property type="entry name" value="P-loop containing nucleotide triphosphate hydrolases"/>
    <property type="match status" value="1"/>
</dbReference>